<feature type="non-terminal residue" evidence="3">
    <location>
        <position position="51"/>
    </location>
</feature>
<dbReference type="InterPro" id="IPR002223">
    <property type="entry name" value="Kunitz_BPTI"/>
</dbReference>
<dbReference type="PRINTS" id="PR00759">
    <property type="entry name" value="BASICPTASE"/>
</dbReference>
<dbReference type="OrthoDB" id="4473401at2759"/>
<dbReference type="EMBL" id="KB308685">
    <property type="protein sequence ID" value="ELT97013.1"/>
    <property type="molecule type" value="Genomic_DNA"/>
</dbReference>
<dbReference type="GO" id="GO:0005615">
    <property type="term" value="C:extracellular space"/>
    <property type="evidence" value="ECO:0007669"/>
    <property type="project" value="TreeGrafter"/>
</dbReference>
<dbReference type="EMBL" id="AMQN01011095">
    <property type="status" value="NOT_ANNOTATED_CDS"/>
    <property type="molecule type" value="Genomic_DNA"/>
</dbReference>
<dbReference type="SUPFAM" id="SSF57362">
    <property type="entry name" value="BPTI-like"/>
    <property type="match status" value="1"/>
</dbReference>
<dbReference type="Gene3D" id="4.10.410.10">
    <property type="entry name" value="Pancreatic trypsin inhibitor Kunitz domain"/>
    <property type="match status" value="1"/>
</dbReference>
<dbReference type="GO" id="GO:0004867">
    <property type="term" value="F:serine-type endopeptidase inhibitor activity"/>
    <property type="evidence" value="ECO:0007669"/>
    <property type="project" value="InterPro"/>
</dbReference>
<reference evidence="4" key="3">
    <citation type="submission" date="2015-06" db="UniProtKB">
        <authorList>
            <consortium name="EnsemblMetazoa"/>
        </authorList>
    </citation>
    <scope>IDENTIFICATION</scope>
</reference>
<dbReference type="EnsemblMetazoa" id="CapteT70774">
    <property type="protein sequence ID" value="CapteP70774"/>
    <property type="gene ID" value="CapteG70774"/>
</dbReference>
<dbReference type="Proteomes" id="UP000014760">
    <property type="component" value="Unassembled WGS sequence"/>
</dbReference>
<evidence type="ECO:0000313" key="3">
    <source>
        <dbReference type="EMBL" id="ELT97013.1"/>
    </source>
</evidence>
<sequence>CSLPVDAGPCEALMSKWFFNSTSSKCEPFNYGGCQGNANRFNSKRRCERRC</sequence>
<gene>
    <name evidence="3" type="ORF">CAPTEDRAFT_70774</name>
</gene>
<keyword evidence="5" id="KW-1185">Reference proteome</keyword>
<accession>R7TSZ7</accession>
<dbReference type="InterPro" id="IPR036880">
    <property type="entry name" value="Kunitz_BPTI_sf"/>
</dbReference>
<evidence type="ECO:0000256" key="1">
    <source>
        <dbReference type="ARBA" id="ARBA00023157"/>
    </source>
</evidence>
<dbReference type="PANTHER" id="PTHR10083:SF374">
    <property type="entry name" value="BPTI_KUNITZ INHIBITOR DOMAIN-CONTAINING PROTEIN"/>
    <property type="match status" value="1"/>
</dbReference>
<dbReference type="Pfam" id="PF00014">
    <property type="entry name" value="Kunitz_BPTI"/>
    <property type="match status" value="1"/>
</dbReference>
<name>R7TSZ7_CAPTE</name>
<evidence type="ECO:0000259" key="2">
    <source>
        <dbReference type="PROSITE" id="PS50279"/>
    </source>
</evidence>
<dbReference type="SMART" id="SM00131">
    <property type="entry name" value="KU"/>
    <property type="match status" value="1"/>
</dbReference>
<protein>
    <recommendedName>
        <fullName evidence="2">BPTI/Kunitz inhibitor domain-containing protein</fullName>
    </recommendedName>
</protein>
<dbReference type="AlphaFoldDB" id="R7TSZ7"/>
<evidence type="ECO:0000313" key="5">
    <source>
        <dbReference type="Proteomes" id="UP000014760"/>
    </source>
</evidence>
<dbReference type="HOGENOM" id="CLU_164133_4_4_1"/>
<keyword evidence="1" id="KW-1015">Disulfide bond</keyword>
<dbReference type="CDD" id="cd00109">
    <property type="entry name" value="Kunitz-type"/>
    <property type="match status" value="1"/>
</dbReference>
<dbReference type="STRING" id="283909.R7TSZ7"/>
<dbReference type="PROSITE" id="PS50279">
    <property type="entry name" value="BPTI_KUNITZ_2"/>
    <property type="match status" value="1"/>
</dbReference>
<reference evidence="3 5" key="2">
    <citation type="journal article" date="2013" name="Nature">
        <title>Insights into bilaterian evolution from three spiralian genomes.</title>
        <authorList>
            <person name="Simakov O."/>
            <person name="Marletaz F."/>
            <person name="Cho S.J."/>
            <person name="Edsinger-Gonzales E."/>
            <person name="Havlak P."/>
            <person name="Hellsten U."/>
            <person name="Kuo D.H."/>
            <person name="Larsson T."/>
            <person name="Lv J."/>
            <person name="Arendt D."/>
            <person name="Savage R."/>
            <person name="Osoegawa K."/>
            <person name="de Jong P."/>
            <person name="Grimwood J."/>
            <person name="Chapman J.A."/>
            <person name="Shapiro H."/>
            <person name="Aerts A."/>
            <person name="Otillar R.P."/>
            <person name="Terry A.Y."/>
            <person name="Boore J.L."/>
            <person name="Grigoriev I.V."/>
            <person name="Lindberg D.R."/>
            <person name="Seaver E.C."/>
            <person name="Weisblat D.A."/>
            <person name="Putnam N.H."/>
            <person name="Rokhsar D.S."/>
        </authorList>
    </citation>
    <scope>NUCLEOTIDE SEQUENCE</scope>
    <source>
        <strain evidence="3 5">I ESC-2004</strain>
    </source>
</reference>
<evidence type="ECO:0000313" key="4">
    <source>
        <dbReference type="EnsemblMetazoa" id="CapteP70774"/>
    </source>
</evidence>
<feature type="non-terminal residue" evidence="3">
    <location>
        <position position="1"/>
    </location>
</feature>
<dbReference type="PANTHER" id="PTHR10083">
    <property type="entry name" value="KUNITZ-TYPE PROTEASE INHIBITOR-RELATED"/>
    <property type="match status" value="1"/>
</dbReference>
<dbReference type="InterPro" id="IPR020901">
    <property type="entry name" value="Prtase_inh_Kunz-CS"/>
</dbReference>
<dbReference type="FunFam" id="4.10.410.10:FF:000004">
    <property type="entry name" value="Tissue factor pathway inhibitor"/>
    <property type="match status" value="1"/>
</dbReference>
<dbReference type="OMA" id="YSSEQAC"/>
<dbReference type="PROSITE" id="PS00280">
    <property type="entry name" value="BPTI_KUNITZ_1"/>
    <property type="match status" value="1"/>
</dbReference>
<proteinExistence type="predicted"/>
<dbReference type="InterPro" id="IPR050098">
    <property type="entry name" value="TFPI/VKTCI-like"/>
</dbReference>
<reference evidence="5" key="1">
    <citation type="submission" date="2012-12" db="EMBL/GenBank/DDBJ databases">
        <authorList>
            <person name="Hellsten U."/>
            <person name="Grimwood J."/>
            <person name="Chapman J.A."/>
            <person name="Shapiro H."/>
            <person name="Aerts A."/>
            <person name="Otillar R.P."/>
            <person name="Terry A.Y."/>
            <person name="Boore J.L."/>
            <person name="Simakov O."/>
            <person name="Marletaz F."/>
            <person name="Cho S.-J."/>
            <person name="Edsinger-Gonzales E."/>
            <person name="Havlak P."/>
            <person name="Kuo D.-H."/>
            <person name="Larsson T."/>
            <person name="Lv J."/>
            <person name="Arendt D."/>
            <person name="Savage R."/>
            <person name="Osoegawa K."/>
            <person name="de Jong P."/>
            <person name="Lindberg D.R."/>
            <person name="Seaver E.C."/>
            <person name="Weisblat D.A."/>
            <person name="Putnam N.H."/>
            <person name="Grigoriev I.V."/>
            <person name="Rokhsar D.S."/>
        </authorList>
    </citation>
    <scope>NUCLEOTIDE SEQUENCE</scope>
    <source>
        <strain evidence="5">I ESC-2004</strain>
    </source>
</reference>
<organism evidence="3">
    <name type="scientific">Capitella teleta</name>
    <name type="common">Polychaete worm</name>
    <dbReference type="NCBI Taxonomy" id="283909"/>
    <lineage>
        <taxon>Eukaryota</taxon>
        <taxon>Metazoa</taxon>
        <taxon>Spiralia</taxon>
        <taxon>Lophotrochozoa</taxon>
        <taxon>Annelida</taxon>
        <taxon>Polychaeta</taxon>
        <taxon>Sedentaria</taxon>
        <taxon>Scolecida</taxon>
        <taxon>Capitellidae</taxon>
        <taxon>Capitella</taxon>
    </lineage>
</organism>
<feature type="domain" description="BPTI/Kunitz inhibitor" evidence="2">
    <location>
        <begin position="1"/>
        <end position="51"/>
    </location>
</feature>